<evidence type="ECO:0000259" key="8">
    <source>
        <dbReference type="PROSITE" id="PS51753"/>
    </source>
</evidence>
<dbReference type="FunFam" id="1.10.287.950:FF:000001">
    <property type="entry name" value="Methyl-accepting chemotaxis sensory transducer"/>
    <property type="match status" value="1"/>
</dbReference>
<keyword evidence="2 4" id="KW-0807">Transducer</keyword>
<evidence type="ECO:0000256" key="5">
    <source>
        <dbReference type="SAM" id="Phobius"/>
    </source>
</evidence>
<feature type="transmembrane region" description="Helical" evidence="5">
    <location>
        <begin position="299"/>
        <end position="318"/>
    </location>
</feature>
<dbReference type="PROSITE" id="PS50885">
    <property type="entry name" value="HAMP"/>
    <property type="match status" value="1"/>
</dbReference>
<dbReference type="SMART" id="SM01358">
    <property type="entry name" value="HBM"/>
    <property type="match status" value="1"/>
</dbReference>
<dbReference type="InterPro" id="IPR004089">
    <property type="entry name" value="MCPsignal_dom"/>
</dbReference>
<dbReference type="Proteomes" id="UP000282060">
    <property type="component" value="Unassembled WGS sequence"/>
</dbReference>
<name>A0A431WB31_9GAMM</name>
<evidence type="ECO:0000256" key="2">
    <source>
        <dbReference type="ARBA" id="ARBA00023224"/>
    </source>
</evidence>
<dbReference type="SUPFAM" id="SSF58104">
    <property type="entry name" value="Methyl-accepting chemotaxis protein (MCP) signaling domain"/>
    <property type="match status" value="1"/>
</dbReference>
<evidence type="ECO:0000256" key="3">
    <source>
        <dbReference type="ARBA" id="ARBA00029447"/>
    </source>
</evidence>
<feature type="domain" description="Methyl-accepting transducer" evidence="6">
    <location>
        <begin position="377"/>
        <end position="613"/>
    </location>
</feature>
<reference evidence="9 10" key="1">
    <citation type="submission" date="2018-12" db="EMBL/GenBank/DDBJ databases">
        <authorList>
            <person name="Yu L."/>
        </authorList>
    </citation>
    <scope>NUCLEOTIDE SEQUENCE [LARGE SCALE GENOMIC DNA]</scope>
    <source>
        <strain evidence="9 10">HAW-EB5</strain>
    </source>
</reference>
<dbReference type="Pfam" id="PF00672">
    <property type="entry name" value="HAMP"/>
    <property type="match status" value="1"/>
</dbReference>
<dbReference type="RefSeq" id="WP_148103055.1">
    <property type="nucleotide sequence ID" value="NZ_RXNV01000003.1"/>
</dbReference>
<dbReference type="PROSITE" id="PS51753">
    <property type="entry name" value="HBM"/>
    <property type="match status" value="1"/>
</dbReference>
<dbReference type="GO" id="GO:0006935">
    <property type="term" value="P:chemotaxis"/>
    <property type="evidence" value="ECO:0007669"/>
    <property type="project" value="UniProtKB-ARBA"/>
</dbReference>
<feature type="domain" description="HAMP" evidence="7">
    <location>
        <begin position="320"/>
        <end position="372"/>
    </location>
</feature>
<dbReference type="EMBL" id="RXNV01000003">
    <property type="protein sequence ID" value="RTR32710.1"/>
    <property type="molecule type" value="Genomic_DNA"/>
</dbReference>
<organism evidence="9 10">
    <name type="scientific">Shewanella atlantica</name>
    <dbReference type="NCBI Taxonomy" id="271099"/>
    <lineage>
        <taxon>Bacteria</taxon>
        <taxon>Pseudomonadati</taxon>
        <taxon>Pseudomonadota</taxon>
        <taxon>Gammaproteobacteria</taxon>
        <taxon>Alteromonadales</taxon>
        <taxon>Shewanellaceae</taxon>
        <taxon>Shewanella</taxon>
    </lineage>
</organism>
<dbReference type="SMART" id="SM00304">
    <property type="entry name" value="HAMP"/>
    <property type="match status" value="1"/>
</dbReference>
<accession>A0A431WB31</accession>
<keyword evidence="10" id="KW-1185">Reference proteome</keyword>
<proteinExistence type="inferred from homology"/>
<dbReference type="Gene3D" id="1.10.287.950">
    <property type="entry name" value="Methyl-accepting chemotaxis protein"/>
    <property type="match status" value="1"/>
</dbReference>
<dbReference type="Pfam" id="PF00015">
    <property type="entry name" value="MCPsignal"/>
    <property type="match status" value="1"/>
</dbReference>
<dbReference type="SMART" id="SM00283">
    <property type="entry name" value="MA"/>
    <property type="match status" value="1"/>
</dbReference>
<dbReference type="PANTHER" id="PTHR32089">
    <property type="entry name" value="METHYL-ACCEPTING CHEMOTAXIS PROTEIN MCPB"/>
    <property type="match status" value="1"/>
</dbReference>
<keyword evidence="5" id="KW-0472">Membrane</keyword>
<evidence type="ECO:0000259" key="7">
    <source>
        <dbReference type="PROSITE" id="PS50885"/>
    </source>
</evidence>
<comment type="similarity">
    <text evidence="3">Belongs to the methyl-accepting chemotaxis (MCP) protein family.</text>
</comment>
<evidence type="ECO:0000313" key="10">
    <source>
        <dbReference type="Proteomes" id="UP000282060"/>
    </source>
</evidence>
<gene>
    <name evidence="9" type="ORF">EKG39_10070</name>
</gene>
<dbReference type="Pfam" id="PF16591">
    <property type="entry name" value="HBM"/>
    <property type="match status" value="1"/>
</dbReference>
<evidence type="ECO:0000256" key="4">
    <source>
        <dbReference type="PROSITE-ProRule" id="PRU00284"/>
    </source>
</evidence>
<feature type="domain" description="HBM" evidence="8">
    <location>
        <begin position="45"/>
        <end position="286"/>
    </location>
</feature>
<dbReference type="OrthoDB" id="9795078at2"/>
<dbReference type="CDD" id="cd06225">
    <property type="entry name" value="HAMP"/>
    <property type="match status" value="1"/>
</dbReference>
<dbReference type="GO" id="GO:0007165">
    <property type="term" value="P:signal transduction"/>
    <property type="evidence" value="ECO:0007669"/>
    <property type="project" value="UniProtKB-KW"/>
</dbReference>
<dbReference type="InterPro" id="IPR003660">
    <property type="entry name" value="HAMP_dom"/>
</dbReference>
<protein>
    <submittedName>
        <fullName evidence="9">HAMP domain-containing protein</fullName>
    </submittedName>
</protein>
<dbReference type="GO" id="GO:0016020">
    <property type="term" value="C:membrane"/>
    <property type="evidence" value="ECO:0007669"/>
    <property type="project" value="UniProtKB-SubCell"/>
</dbReference>
<evidence type="ECO:0000256" key="1">
    <source>
        <dbReference type="ARBA" id="ARBA00004370"/>
    </source>
</evidence>
<comment type="caution">
    <text evidence="9">The sequence shown here is derived from an EMBL/GenBank/DDBJ whole genome shotgun (WGS) entry which is preliminary data.</text>
</comment>
<evidence type="ECO:0000313" key="9">
    <source>
        <dbReference type="EMBL" id="RTR32710.1"/>
    </source>
</evidence>
<evidence type="ECO:0000259" key="6">
    <source>
        <dbReference type="PROSITE" id="PS50111"/>
    </source>
</evidence>
<dbReference type="InterPro" id="IPR032255">
    <property type="entry name" value="HBM"/>
</dbReference>
<dbReference type="CDD" id="cd11386">
    <property type="entry name" value="MCP_signal"/>
    <property type="match status" value="1"/>
</dbReference>
<sequence>MFKDLRLGLKIGLSFSTVLVLLSLVLGVGVVALKKADEGVTTYRGLARDTNLSGRLQANMLMVRLKVLSYLNTQSDTDLAQYKDHLAKMHTFLDEAKNEIKKPERAELITDVDLSISKYESAFTRVVALIEQRNSVLNKKLIPEGELMRKAIAEIIKSAYDGNDPEIVYHASHVQEALLFGRLFVSKFLNSNTQEDYAVAISQIGTKLEEEATELNQYLQNPTQKKLLSQLFKAQQIYVNGLHEIYRLIEKRNELIDNTLNLIGPQVAKNVEDVKLSVMAEQDILGPELQASTDGSINLTLLLSLIAIVIGSIAAYLLTVSITRPISQAVKAANHLAEGDLTIEVTSAGRDETGQLLKAIQGTASNLRNIVSTISGASAELASASEELAVVTEQSSQGIVNQQTETDLVATAMNEMAATVHDVANNAAKAAEAANQADNEASVGSQVVEKTILAISTLADRVNESSDKLGEVELETMNIGKILDVIRGIADQTNLLALNAAIEAARAGEQGRGFAVVADEVRSLAQRTQESTQEIQIIIEQLQVGTKSTVAVMDQGKEQAIQSVKQANDTGGALQEITLAISVINDMNIQIASASEQQSSVAENINENVINVKRIAEENAVAANQTRASTGEIAQLSSQLRELVTQFKI</sequence>
<keyword evidence="5" id="KW-1133">Transmembrane helix</keyword>
<dbReference type="AlphaFoldDB" id="A0A431WB31"/>
<comment type="subcellular location">
    <subcellularLocation>
        <location evidence="1">Membrane</location>
    </subcellularLocation>
</comment>
<dbReference type="PROSITE" id="PS50111">
    <property type="entry name" value="CHEMOTAXIS_TRANSDUC_2"/>
    <property type="match status" value="1"/>
</dbReference>
<dbReference type="PANTHER" id="PTHR32089:SF120">
    <property type="entry name" value="METHYL-ACCEPTING CHEMOTAXIS PROTEIN TLPQ"/>
    <property type="match status" value="1"/>
</dbReference>
<keyword evidence="5" id="KW-0812">Transmembrane</keyword>